<dbReference type="Pfam" id="PF00378">
    <property type="entry name" value="ECH_1"/>
    <property type="match status" value="1"/>
</dbReference>
<comment type="similarity">
    <text evidence="2">In the central section; belongs to the 3-hydroxyacyl-CoA dehydrogenase family.</text>
</comment>
<feature type="domain" description="3-hydroxyacyl-CoA dehydrogenase C-terminal" evidence="11">
    <location>
        <begin position="520"/>
        <end position="599"/>
    </location>
</feature>
<dbReference type="InterPro" id="IPR006176">
    <property type="entry name" value="3-OHacyl-CoA_DH_NAD-bd"/>
</dbReference>
<evidence type="ECO:0000256" key="2">
    <source>
        <dbReference type="ARBA" id="ARBA00007005"/>
    </source>
</evidence>
<evidence type="ECO:0000313" key="14">
    <source>
        <dbReference type="Proteomes" id="UP001500843"/>
    </source>
</evidence>
<dbReference type="PANTHER" id="PTHR43612">
    <property type="entry name" value="TRIFUNCTIONAL ENZYME SUBUNIT ALPHA"/>
    <property type="match status" value="1"/>
</dbReference>
<name>A0ABP8WKB2_9MICO</name>
<dbReference type="InterPro" id="IPR050136">
    <property type="entry name" value="FA_oxidation_alpha_subunit"/>
</dbReference>
<dbReference type="SUPFAM" id="SSF51735">
    <property type="entry name" value="NAD(P)-binding Rossmann-fold domains"/>
    <property type="match status" value="1"/>
</dbReference>
<gene>
    <name evidence="13" type="ORF">GCM10023198_06610</name>
</gene>
<dbReference type="Pfam" id="PF02737">
    <property type="entry name" value="3HCDH_N"/>
    <property type="match status" value="1"/>
</dbReference>
<comment type="catalytic activity">
    <reaction evidence="10">
        <text>a (3S)-3-hydroxyacyl-CoA + NAD(+) = a 3-oxoacyl-CoA + NADH + H(+)</text>
        <dbReference type="Rhea" id="RHEA:22432"/>
        <dbReference type="ChEBI" id="CHEBI:15378"/>
        <dbReference type="ChEBI" id="CHEBI:57318"/>
        <dbReference type="ChEBI" id="CHEBI:57540"/>
        <dbReference type="ChEBI" id="CHEBI:57945"/>
        <dbReference type="ChEBI" id="CHEBI:90726"/>
        <dbReference type="EC" id="1.1.1.35"/>
    </reaction>
</comment>
<dbReference type="SUPFAM" id="SSF48179">
    <property type="entry name" value="6-phosphogluconate dehydrogenase C-terminal domain-like"/>
    <property type="match status" value="2"/>
</dbReference>
<dbReference type="Proteomes" id="UP001500843">
    <property type="component" value="Unassembled WGS sequence"/>
</dbReference>
<dbReference type="EMBL" id="BAABHM010000004">
    <property type="protein sequence ID" value="GAA4690496.1"/>
    <property type="molecule type" value="Genomic_DNA"/>
</dbReference>
<accession>A0ABP8WKB2</accession>
<keyword evidence="9" id="KW-0511">Multifunctional enzyme</keyword>
<evidence type="ECO:0000256" key="4">
    <source>
        <dbReference type="ARBA" id="ARBA00022963"/>
    </source>
</evidence>
<evidence type="ECO:0000256" key="9">
    <source>
        <dbReference type="ARBA" id="ARBA00023268"/>
    </source>
</evidence>
<keyword evidence="7" id="KW-0443">Lipid metabolism</keyword>
<dbReference type="Gene3D" id="1.10.1040.50">
    <property type="match status" value="1"/>
</dbReference>
<comment type="caution">
    <text evidence="13">The sequence shown here is derived from an EMBL/GenBank/DDBJ whole genome shotgun (WGS) entry which is preliminary data.</text>
</comment>
<dbReference type="InterPro" id="IPR001753">
    <property type="entry name" value="Enoyl-CoA_hydra/iso"/>
</dbReference>
<comment type="pathway">
    <text evidence="1">Lipid metabolism; fatty acid beta-oxidation.</text>
</comment>
<dbReference type="Gene3D" id="3.90.226.10">
    <property type="entry name" value="2-enoyl-CoA Hydratase, Chain A, domain 1"/>
    <property type="match status" value="1"/>
</dbReference>
<evidence type="ECO:0000313" key="13">
    <source>
        <dbReference type="EMBL" id="GAA4690496.1"/>
    </source>
</evidence>
<keyword evidence="14" id="KW-1185">Reference proteome</keyword>
<evidence type="ECO:0000256" key="5">
    <source>
        <dbReference type="ARBA" id="ARBA00023002"/>
    </source>
</evidence>
<dbReference type="Pfam" id="PF00725">
    <property type="entry name" value="3HCDH"/>
    <property type="match status" value="1"/>
</dbReference>
<dbReference type="InterPro" id="IPR029045">
    <property type="entry name" value="ClpP/crotonase-like_dom_sf"/>
</dbReference>
<organism evidence="13 14">
    <name type="scientific">Promicromonospora umidemergens</name>
    <dbReference type="NCBI Taxonomy" id="629679"/>
    <lineage>
        <taxon>Bacteria</taxon>
        <taxon>Bacillati</taxon>
        <taxon>Actinomycetota</taxon>
        <taxon>Actinomycetes</taxon>
        <taxon>Micrococcales</taxon>
        <taxon>Promicromonosporaceae</taxon>
        <taxon>Promicromonospora</taxon>
    </lineage>
</organism>
<dbReference type="InterPro" id="IPR036291">
    <property type="entry name" value="NAD(P)-bd_dom_sf"/>
</dbReference>
<proteinExistence type="inferred from homology"/>
<feature type="domain" description="3-hydroxyacyl-CoA dehydrogenase NAD binding" evidence="12">
    <location>
        <begin position="338"/>
        <end position="516"/>
    </location>
</feature>
<evidence type="ECO:0000259" key="11">
    <source>
        <dbReference type="Pfam" id="PF00725"/>
    </source>
</evidence>
<dbReference type="InterPro" id="IPR008927">
    <property type="entry name" value="6-PGluconate_DH-like_C_sf"/>
</dbReference>
<evidence type="ECO:0000256" key="1">
    <source>
        <dbReference type="ARBA" id="ARBA00005005"/>
    </source>
</evidence>
<dbReference type="SUPFAM" id="SSF52096">
    <property type="entry name" value="ClpP/crotonase"/>
    <property type="match status" value="1"/>
</dbReference>
<evidence type="ECO:0000256" key="10">
    <source>
        <dbReference type="ARBA" id="ARBA00049556"/>
    </source>
</evidence>
<sequence length="718" mass="74902">MSETPSTTPAAPPERVTHTLVRDVRMPGGAGTLALVTLDNGLDHTKPNTLGPAGLAELKAALEVVRTRAESGEIAAVGVTGKPYFVAAGADLKGITVVSGHDEAVELGRMGHAAYTILGDLHGTTGVPTFAFVNGLALGGGLEVALNCDYRTVASDAAALGLPETGIGLVPGWGGAYLVPRLVGIEKAVEVILTRPAANKPYKPAEALQIGLVDELFEAADFLEQSIVWAAKVVTGEIEVPRRELDPQPVWDAVVAATKDRLDAVVGTSRPAPHRALELLAAARNAIKTDAFDAEDQALADLVMTDEMRASIYAFNLVGGGKKPQGAPDPQLARPITKVGVVGAGLMAAQMAFLFAQRLGVPVVMRDLDQERVDNGLSFVRETAEKLAGRGRLSPDAAARIVASVSGTTDIGEFASCDFVIEAVTEVMELKKKVFAELEGVIAPEAILATNTSALSVTEMAADLAHPERVVGIHFFNPVAQMPLVEVINAEQTADVALATAFAITKKLRKTAVMSADRPGFVVNRLLLLVMGQVVDAIEGGTPVEVADRALAPLGLPMPTFELTDLVGPAVAQHVLTSLRENLGDRIPASAGLAKIVEDGTRVVLDAPAKGLPKPVDPAIQEYFGPALSPGEPGRNGQSVLDADGVLDSVLTALTTEIGLMLEEGVVPGPQQIDLAMILGAGWGFHTGGITPYLDRTGYSEKVLGKRFLPDGVANVPA</sequence>
<dbReference type="Gene3D" id="3.40.50.720">
    <property type="entry name" value="NAD(P)-binding Rossmann-like Domain"/>
    <property type="match status" value="1"/>
</dbReference>
<protein>
    <submittedName>
        <fullName evidence="13">3-hydroxyacyl-CoA dehydrogenase NAD-binding domain-containing protein</fullName>
    </submittedName>
</protein>
<dbReference type="PANTHER" id="PTHR43612:SF3">
    <property type="entry name" value="TRIFUNCTIONAL ENZYME SUBUNIT ALPHA, MITOCHONDRIAL"/>
    <property type="match status" value="1"/>
</dbReference>
<keyword evidence="6" id="KW-0520">NAD</keyword>
<evidence type="ECO:0000256" key="3">
    <source>
        <dbReference type="ARBA" id="ARBA00022832"/>
    </source>
</evidence>
<keyword evidence="5" id="KW-0560">Oxidoreductase</keyword>
<evidence type="ECO:0000259" key="12">
    <source>
        <dbReference type="Pfam" id="PF02737"/>
    </source>
</evidence>
<keyword evidence="4" id="KW-0442">Lipid degradation</keyword>
<dbReference type="InterPro" id="IPR006108">
    <property type="entry name" value="3HC_DH_C"/>
</dbReference>
<evidence type="ECO:0000256" key="6">
    <source>
        <dbReference type="ARBA" id="ARBA00023027"/>
    </source>
</evidence>
<reference evidence="14" key="1">
    <citation type="journal article" date="2019" name="Int. J. Syst. Evol. Microbiol.">
        <title>The Global Catalogue of Microorganisms (GCM) 10K type strain sequencing project: providing services to taxonomists for standard genome sequencing and annotation.</title>
        <authorList>
            <consortium name="The Broad Institute Genomics Platform"/>
            <consortium name="The Broad Institute Genome Sequencing Center for Infectious Disease"/>
            <person name="Wu L."/>
            <person name="Ma J."/>
        </authorList>
    </citation>
    <scope>NUCLEOTIDE SEQUENCE [LARGE SCALE GENOMIC DNA]</scope>
    <source>
        <strain evidence="14">JCM 17975</strain>
    </source>
</reference>
<keyword evidence="3" id="KW-0276">Fatty acid metabolism</keyword>
<dbReference type="CDD" id="cd06558">
    <property type="entry name" value="crotonase-like"/>
    <property type="match status" value="1"/>
</dbReference>
<keyword evidence="8" id="KW-0456">Lyase</keyword>
<evidence type="ECO:0000256" key="8">
    <source>
        <dbReference type="ARBA" id="ARBA00023239"/>
    </source>
</evidence>
<evidence type="ECO:0000256" key="7">
    <source>
        <dbReference type="ARBA" id="ARBA00023098"/>
    </source>
</evidence>